<evidence type="ECO:0000256" key="3">
    <source>
        <dbReference type="ARBA" id="ARBA00004174"/>
    </source>
</evidence>
<dbReference type="EC" id="1.14.14.1" evidence="7 29"/>
<comment type="subunit">
    <text evidence="6 29">Interacts with chaperones HSP70 and HSP90; this interaction is required for initial targeting to mitochondria.</text>
</comment>
<dbReference type="GO" id="GO:0006631">
    <property type="term" value="P:fatty acid metabolic process"/>
    <property type="evidence" value="ECO:0007669"/>
    <property type="project" value="UniProtKB-KW"/>
</dbReference>
<dbReference type="GO" id="GO:0005506">
    <property type="term" value="F:iron ion binding"/>
    <property type="evidence" value="ECO:0007669"/>
    <property type="project" value="UniProtKB-UniRule"/>
</dbReference>
<evidence type="ECO:0000256" key="2">
    <source>
        <dbReference type="ARBA" id="ARBA00004173"/>
    </source>
</evidence>
<comment type="function">
    <text evidence="22 29">A cytochrome P450 monooxygenase involved in the metabolism of fatty acids. Mechanistically, uses molecular oxygen inserting one oxygen atom into a substrate, and reducing the second into a water molecule, with two electrons provided by NADPH via cytochrome P450 reductase (NADPH--hemoprotein reductase). Catalyzes the hydroxylation of carbon-hydrogen bonds. Hydroxylates fatty acids specifically at the omega-1 position displaying the highest catalytic activity for saturated fatty acids. May be involved in the oxidative metabolism of xenobiotics.</text>
</comment>
<keyword evidence="10 29" id="KW-0349">Heme</keyword>
<dbReference type="InterPro" id="IPR002401">
    <property type="entry name" value="Cyt_P450_E_grp-I"/>
</dbReference>
<keyword evidence="18 29" id="KW-0503">Monooxygenase</keyword>
<evidence type="ECO:0000256" key="4">
    <source>
        <dbReference type="ARBA" id="ARBA00004872"/>
    </source>
</evidence>
<dbReference type="SUPFAM" id="SSF48264">
    <property type="entry name" value="Cytochrome P450"/>
    <property type="match status" value="2"/>
</dbReference>
<comment type="catalytic activity">
    <reaction evidence="23 29">
        <text>(5Z,8Z,11Z,14Z,17Z)-eicosapentaenoate + reduced [NADPH--hemoprotein reductase] + O2 = 19-hydroxy-(5Z,8Z,11Z,14Z,17Z)-eicosapentaenoate + oxidized [NADPH--hemoprotein reductase] + H2O + H(+)</text>
        <dbReference type="Rhea" id="RHEA:39787"/>
        <dbReference type="Rhea" id="RHEA-COMP:11964"/>
        <dbReference type="Rhea" id="RHEA-COMP:11965"/>
        <dbReference type="ChEBI" id="CHEBI:15377"/>
        <dbReference type="ChEBI" id="CHEBI:15378"/>
        <dbReference type="ChEBI" id="CHEBI:15379"/>
        <dbReference type="ChEBI" id="CHEBI:57618"/>
        <dbReference type="ChEBI" id="CHEBI:58210"/>
        <dbReference type="ChEBI" id="CHEBI:58562"/>
        <dbReference type="ChEBI" id="CHEBI:76636"/>
    </reaction>
    <physiologicalReaction direction="left-to-right" evidence="23 29">
        <dbReference type="Rhea" id="RHEA:39788"/>
    </physiologicalReaction>
</comment>
<evidence type="ECO:0000256" key="22">
    <source>
        <dbReference type="ARBA" id="ARBA00045616"/>
    </source>
</evidence>
<dbReference type="InterPro" id="IPR050182">
    <property type="entry name" value="Cytochrome_P450_fam2"/>
</dbReference>
<comment type="catalytic activity">
    <reaction evidence="25">
        <text>an organic molecule + reduced [NADPH--hemoprotein reductase] + O2 = an alcohol + oxidized [NADPH--hemoprotein reductase] + H2O + H(+)</text>
        <dbReference type="Rhea" id="RHEA:17149"/>
        <dbReference type="Rhea" id="RHEA-COMP:11964"/>
        <dbReference type="Rhea" id="RHEA-COMP:11965"/>
        <dbReference type="ChEBI" id="CHEBI:15377"/>
        <dbReference type="ChEBI" id="CHEBI:15378"/>
        <dbReference type="ChEBI" id="CHEBI:15379"/>
        <dbReference type="ChEBI" id="CHEBI:30879"/>
        <dbReference type="ChEBI" id="CHEBI:57618"/>
        <dbReference type="ChEBI" id="CHEBI:58210"/>
        <dbReference type="ChEBI" id="CHEBI:142491"/>
        <dbReference type="EC" id="1.14.14.1"/>
    </reaction>
    <physiologicalReaction direction="left-to-right" evidence="25">
        <dbReference type="Rhea" id="RHEA:17150"/>
    </physiologicalReaction>
</comment>
<comment type="pathway">
    <text evidence="4 29">Lipid metabolism; fatty acid metabolism.</text>
</comment>
<comment type="catalytic activity">
    <reaction evidence="24 29">
        <text>tetradecanoate + reduced [NADPH--hemoprotein reductase] + O2 = 13-hydroxytetradecanoate + oxidized [NADPH--hemoprotein reductase] + H2O + H(+)</text>
        <dbReference type="Rhea" id="RHEA:50096"/>
        <dbReference type="Rhea" id="RHEA-COMP:11964"/>
        <dbReference type="Rhea" id="RHEA-COMP:11965"/>
        <dbReference type="ChEBI" id="CHEBI:15377"/>
        <dbReference type="ChEBI" id="CHEBI:15378"/>
        <dbReference type="ChEBI" id="CHEBI:15379"/>
        <dbReference type="ChEBI" id="CHEBI:30807"/>
        <dbReference type="ChEBI" id="CHEBI:57618"/>
        <dbReference type="ChEBI" id="CHEBI:58210"/>
        <dbReference type="ChEBI" id="CHEBI:132031"/>
    </reaction>
    <physiologicalReaction direction="left-to-right" evidence="24 29">
        <dbReference type="Rhea" id="RHEA:50097"/>
    </physiologicalReaction>
</comment>
<evidence type="ECO:0000256" key="29">
    <source>
        <dbReference type="RuleBase" id="RU368050"/>
    </source>
</evidence>
<dbReference type="PRINTS" id="PR00463">
    <property type="entry name" value="EP450I"/>
</dbReference>
<evidence type="ECO:0000256" key="5">
    <source>
        <dbReference type="ARBA" id="ARBA00010617"/>
    </source>
</evidence>
<dbReference type="Gene3D" id="1.10.630.10">
    <property type="entry name" value="Cytochrome P450"/>
    <property type="match status" value="2"/>
</dbReference>
<dbReference type="PANTHER" id="PTHR24300:SF356">
    <property type="entry name" value="CYTOCHROME P450 2E1"/>
    <property type="match status" value="1"/>
</dbReference>
<keyword evidence="15 29" id="KW-0521">NADP</keyword>
<dbReference type="Pfam" id="PF00067">
    <property type="entry name" value="p450"/>
    <property type="match status" value="1"/>
</dbReference>
<gene>
    <name evidence="31 33" type="primary">Cyp2e1</name>
    <name evidence="31" type="ORF">rCG_47128</name>
</gene>
<reference evidence="32" key="1">
    <citation type="submission" date="2005-09" db="EMBL/GenBank/DDBJ databases">
        <authorList>
            <person name="Mural R.J."/>
            <person name="Li P.W."/>
            <person name="Adams M.D."/>
            <person name="Amanatides P.G."/>
            <person name="Baden-Tillson H."/>
            <person name="Barnstead M."/>
            <person name="Chin S.H."/>
            <person name="Dew I."/>
            <person name="Evans C.A."/>
            <person name="Ferriera S."/>
            <person name="Flanigan M."/>
            <person name="Fosler C."/>
            <person name="Glodek A."/>
            <person name="Gu Z."/>
            <person name="Holt R.A."/>
            <person name="Jennings D."/>
            <person name="Kraft C.L."/>
            <person name="Lu F."/>
            <person name="Nguyen T."/>
            <person name="Nusskern D.R."/>
            <person name="Pfannkoch C.M."/>
            <person name="Sitter C."/>
            <person name="Sutton G.G."/>
            <person name="Venter J.C."/>
            <person name="Wang Z."/>
            <person name="Woodage T."/>
            <person name="Zheng X.H."/>
            <person name="Zhong F."/>
        </authorList>
    </citation>
    <scope>NUCLEOTIDE SEQUENCE [LARGE SCALE GENOMIC DNA]</scope>
    <source>
        <strain>BN</strain>
        <strain evidence="32">Sprague-Dawley</strain>
    </source>
</reference>
<evidence type="ECO:0000256" key="30">
    <source>
        <dbReference type="SAM" id="Phobius"/>
    </source>
</evidence>
<organism evidence="31 32">
    <name type="scientific">Rattus norvegicus</name>
    <name type="common">Rat</name>
    <dbReference type="NCBI Taxonomy" id="10116"/>
    <lineage>
        <taxon>Eukaryota</taxon>
        <taxon>Metazoa</taxon>
        <taxon>Chordata</taxon>
        <taxon>Craniata</taxon>
        <taxon>Vertebrata</taxon>
        <taxon>Euteleostomi</taxon>
        <taxon>Mammalia</taxon>
        <taxon>Eutheria</taxon>
        <taxon>Euarchontoglires</taxon>
        <taxon>Glires</taxon>
        <taxon>Rodentia</taxon>
        <taxon>Myomorpha</taxon>
        <taxon>Muroidea</taxon>
        <taxon>Muridae</taxon>
        <taxon>Murinae</taxon>
        <taxon>Rattus</taxon>
    </lineage>
</organism>
<keyword evidence="29" id="KW-0999">Mitochondrion inner membrane</keyword>
<evidence type="ECO:0000256" key="21">
    <source>
        <dbReference type="ARBA" id="ARBA00023136"/>
    </source>
</evidence>
<accession>A6HXJ1</accession>
<evidence type="ECO:0000256" key="26">
    <source>
        <dbReference type="ARBA" id="ARBA00048320"/>
    </source>
</evidence>
<evidence type="ECO:0000256" key="17">
    <source>
        <dbReference type="ARBA" id="ARBA00023004"/>
    </source>
</evidence>
<comment type="catalytic activity">
    <reaction evidence="28 29">
        <text>(5Z,8Z,11Z)-eicosatrienoate + reduced [NADPH--hemoprotein reductase] + O2 = 19-hydroxy-(5Z,8Z,11Z)-eicosatrienoate + oxidized [NADPH--hemoprotein reductase] + H2O + H(+)</text>
        <dbReference type="Rhea" id="RHEA:50076"/>
        <dbReference type="Rhea" id="RHEA-COMP:11964"/>
        <dbReference type="Rhea" id="RHEA-COMP:11965"/>
        <dbReference type="ChEBI" id="CHEBI:15377"/>
        <dbReference type="ChEBI" id="CHEBI:15378"/>
        <dbReference type="ChEBI" id="CHEBI:15379"/>
        <dbReference type="ChEBI" id="CHEBI:57618"/>
        <dbReference type="ChEBI" id="CHEBI:58210"/>
        <dbReference type="ChEBI" id="CHEBI:78043"/>
        <dbReference type="ChEBI" id="CHEBI:132024"/>
    </reaction>
    <physiologicalReaction direction="left-to-right" evidence="28 29">
        <dbReference type="Rhea" id="RHEA:50077"/>
    </physiologicalReaction>
</comment>
<dbReference type="Proteomes" id="UP000234681">
    <property type="component" value="Chromosome 1"/>
</dbReference>
<evidence type="ECO:0000256" key="12">
    <source>
        <dbReference type="ARBA" id="ARBA00022824"/>
    </source>
</evidence>
<evidence type="ECO:0000313" key="32">
    <source>
        <dbReference type="Proteomes" id="UP000234681"/>
    </source>
</evidence>
<evidence type="ECO:0000256" key="23">
    <source>
        <dbReference type="ARBA" id="ARBA00047829"/>
    </source>
</evidence>
<evidence type="ECO:0000256" key="28">
    <source>
        <dbReference type="ARBA" id="ARBA00048820"/>
    </source>
</evidence>
<proteinExistence type="inferred from homology"/>
<evidence type="ECO:0000256" key="18">
    <source>
        <dbReference type="ARBA" id="ARBA00023033"/>
    </source>
</evidence>
<feature type="non-terminal residue" evidence="31">
    <location>
        <position position="157"/>
    </location>
</feature>
<comment type="catalytic activity">
    <reaction evidence="27 29">
        <text>dodecanoate + reduced [NADPH--hemoprotein reductase] + O2 = 11-hydroxydodecanoate + oxidized [NADPH--hemoprotein reductase] + H2O + H(+)</text>
        <dbReference type="Rhea" id="RHEA:39751"/>
        <dbReference type="Rhea" id="RHEA-COMP:11964"/>
        <dbReference type="Rhea" id="RHEA-COMP:11965"/>
        <dbReference type="ChEBI" id="CHEBI:15377"/>
        <dbReference type="ChEBI" id="CHEBI:15378"/>
        <dbReference type="ChEBI" id="CHEBI:15379"/>
        <dbReference type="ChEBI" id="CHEBI:18262"/>
        <dbReference type="ChEBI" id="CHEBI:57618"/>
        <dbReference type="ChEBI" id="CHEBI:58210"/>
        <dbReference type="ChEBI" id="CHEBI:76628"/>
    </reaction>
    <physiologicalReaction direction="left-to-right" evidence="27 29">
        <dbReference type="Rhea" id="RHEA:39752"/>
    </physiologicalReaction>
</comment>
<evidence type="ECO:0000256" key="13">
    <source>
        <dbReference type="ARBA" id="ARBA00022832"/>
    </source>
</evidence>
<keyword evidence="19 29" id="KW-0443">Lipid metabolism</keyword>
<evidence type="ECO:0000256" key="15">
    <source>
        <dbReference type="ARBA" id="ARBA00022857"/>
    </source>
</evidence>
<dbReference type="GO" id="GO:0016712">
    <property type="term" value="F:oxidoreductase activity, acting on paired donors, with incorporation or reduction of molecular oxygen, reduced flavin or flavoprotein as one donor, and incorporation of one atom of oxygen"/>
    <property type="evidence" value="ECO:0007669"/>
    <property type="project" value="UniProtKB-EC"/>
</dbReference>
<dbReference type="GO" id="GO:0005743">
    <property type="term" value="C:mitochondrial inner membrane"/>
    <property type="evidence" value="ECO:0007669"/>
    <property type="project" value="UniProtKB-SubCell"/>
</dbReference>
<keyword evidence="30" id="KW-1133">Transmembrane helix</keyword>
<evidence type="ECO:0000256" key="24">
    <source>
        <dbReference type="ARBA" id="ARBA00048031"/>
    </source>
</evidence>
<name>A6HXJ1_RAT</name>
<evidence type="ECO:0000256" key="16">
    <source>
        <dbReference type="ARBA" id="ARBA00023002"/>
    </source>
</evidence>
<comment type="similarity">
    <text evidence="5 29">Belongs to the cytochrome P450 family.</text>
</comment>
<feature type="transmembrane region" description="Helical" evidence="30">
    <location>
        <begin position="6"/>
        <end position="23"/>
    </location>
</feature>
<keyword evidence="13 29" id="KW-0276">Fatty acid metabolism</keyword>
<comment type="subcellular location">
    <subcellularLocation>
        <location evidence="29">Endoplasmic reticulum membrane</location>
        <topology evidence="29">Peripheral membrane protein</topology>
    </subcellularLocation>
    <subcellularLocation>
        <location evidence="3 29">Microsome membrane</location>
        <topology evidence="3 29">Peripheral membrane protein</topology>
    </subcellularLocation>
    <subcellularLocation>
        <location evidence="29">Mitochondrion inner membrane</location>
        <topology evidence="29">Peripheral membrane protein</topology>
    </subcellularLocation>
    <subcellularLocation>
        <location evidence="2">Mitochondrion</location>
    </subcellularLocation>
</comment>
<comment type="cofactor">
    <cofactor evidence="1 29">
        <name>heme</name>
        <dbReference type="ChEBI" id="CHEBI:30413"/>
    </cofactor>
</comment>
<keyword evidence="14 29" id="KW-0492">Microsome</keyword>
<evidence type="ECO:0000256" key="20">
    <source>
        <dbReference type="ARBA" id="ARBA00023128"/>
    </source>
</evidence>
<evidence type="ECO:0000313" key="31">
    <source>
        <dbReference type="EMBL" id="EDM11923.1"/>
    </source>
</evidence>
<evidence type="ECO:0000256" key="7">
    <source>
        <dbReference type="ARBA" id="ARBA00012109"/>
    </source>
</evidence>
<dbReference type="PANTHER" id="PTHR24300">
    <property type="entry name" value="CYTOCHROME P450 508A4-RELATED"/>
    <property type="match status" value="1"/>
</dbReference>
<dbReference type="InterPro" id="IPR036396">
    <property type="entry name" value="Cyt_P450_sf"/>
</dbReference>
<sequence>MAVLGITIALLVWVATLLVISIWKQIYNSWNLPPGPFPLPILGNIFQLDLKDIPKSFTKLAKRFGPVFTLHLGSRRIVVLHGYKAVKEVLLNHKNEFSGRGDIPVFQEYKNKGIIFNNDSLLYDSHEFPDPEKFKPEHFLNENGKFKYSDYFKAFSA</sequence>
<evidence type="ECO:0000256" key="9">
    <source>
        <dbReference type="ARBA" id="ARBA00013837"/>
    </source>
</evidence>
<keyword evidence="21 30" id="KW-0472">Membrane</keyword>
<keyword evidence="11 29" id="KW-0479">Metal-binding</keyword>
<keyword evidence="20 29" id="KW-0496">Mitochondrion</keyword>
<dbReference type="EMBL" id="CH473953">
    <property type="protein sequence ID" value="EDM11923.1"/>
    <property type="molecule type" value="Genomic_DNA"/>
</dbReference>
<keyword evidence="30" id="KW-0812">Transmembrane</keyword>
<comment type="activity regulation">
    <text evidence="29">The omega-1 hydroxylase activity is stimulated by cytochrome b5.</text>
</comment>
<evidence type="ECO:0000256" key="1">
    <source>
        <dbReference type="ARBA" id="ARBA00001971"/>
    </source>
</evidence>
<evidence type="ECO:0000313" key="33">
    <source>
        <dbReference type="RGD" id="2475"/>
    </source>
</evidence>
<evidence type="ECO:0000256" key="19">
    <source>
        <dbReference type="ARBA" id="ARBA00023098"/>
    </source>
</evidence>
<protein>
    <recommendedName>
        <fullName evidence="9 29">Cytochrome P450 2E1</fullName>
        <ecNumber evidence="8 29">1.14.13.n7</ecNumber>
        <ecNumber evidence="7 29">1.14.14.1</ecNumber>
    </recommendedName>
</protein>
<comment type="catalytic activity">
    <reaction evidence="29">
        <text>an organic molecule + reduced [NADPH--hemoprotein reductase] + O2 = an alcohol + oxidized [NADPH--hemoprotein reductase] + H2O + H(+)</text>
        <dbReference type="Rhea" id="RHEA:17149"/>
        <dbReference type="Rhea" id="RHEA-COMP:11964"/>
        <dbReference type="Rhea" id="RHEA-COMP:11965"/>
        <dbReference type="ChEBI" id="CHEBI:15377"/>
        <dbReference type="ChEBI" id="CHEBI:15378"/>
        <dbReference type="ChEBI" id="CHEBI:15379"/>
        <dbReference type="ChEBI" id="CHEBI:30879"/>
        <dbReference type="ChEBI" id="CHEBI:57618"/>
        <dbReference type="ChEBI" id="CHEBI:58210"/>
        <dbReference type="ChEBI" id="CHEBI:142491"/>
    </reaction>
    <physiologicalReaction direction="left-to-right" evidence="29">
        <dbReference type="Rhea" id="RHEA:17150"/>
    </physiologicalReaction>
</comment>
<dbReference type="PRINTS" id="PR01687">
    <property type="entry name" value="EP450ICYP2E"/>
</dbReference>
<evidence type="ECO:0000256" key="6">
    <source>
        <dbReference type="ARBA" id="ARBA00011772"/>
    </source>
</evidence>
<evidence type="ECO:0000256" key="8">
    <source>
        <dbReference type="ARBA" id="ARBA00013248"/>
    </source>
</evidence>
<dbReference type="AlphaFoldDB" id="A6HXJ1"/>
<comment type="catalytic activity">
    <reaction evidence="26 29">
        <text>(4Z,7Z,10Z,13Z,16Z,19Z)-docosahexaenoate + reduced [NADPH--hemoprotein reductase] + O2 = 21-hydroxy-(4Z,7Z,10Z,13Z,16Z,19Z)-docosahexaenoate + oxidized [NADPH--hemoprotein reductase] + H2O + H(+)</text>
        <dbReference type="Rhea" id="RHEA:50088"/>
        <dbReference type="Rhea" id="RHEA-COMP:11964"/>
        <dbReference type="Rhea" id="RHEA-COMP:11965"/>
        <dbReference type="ChEBI" id="CHEBI:15377"/>
        <dbReference type="ChEBI" id="CHEBI:15378"/>
        <dbReference type="ChEBI" id="CHEBI:15379"/>
        <dbReference type="ChEBI" id="CHEBI:57618"/>
        <dbReference type="ChEBI" id="CHEBI:58210"/>
        <dbReference type="ChEBI" id="CHEBI:77016"/>
        <dbReference type="ChEBI" id="CHEBI:132025"/>
    </reaction>
    <physiologicalReaction direction="left-to-right" evidence="26 29">
        <dbReference type="Rhea" id="RHEA:50089"/>
    </physiologicalReaction>
</comment>
<keyword evidence="17 29" id="KW-0408">Iron</keyword>
<dbReference type="GO" id="GO:0051879">
    <property type="term" value="F:Hsp90 protein binding"/>
    <property type="evidence" value="ECO:0007669"/>
    <property type="project" value="UniProtKB-UniRule"/>
</dbReference>
<evidence type="ECO:0000256" key="11">
    <source>
        <dbReference type="ARBA" id="ARBA00022723"/>
    </source>
</evidence>
<keyword evidence="12 29" id="KW-0256">Endoplasmic reticulum</keyword>
<evidence type="ECO:0000256" key="25">
    <source>
        <dbReference type="ARBA" id="ARBA00048272"/>
    </source>
</evidence>
<dbReference type="GO" id="GO:0020037">
    <property type="term" value="F:heme binding"/>
    <property type="evidence" value="ECO:0007669"/>
    <property type="project" value="UniProtKB-UniRule"/>
</dbReference>
<dbReference type="GO" id="GO:0005789">
    <property type="term" value="C:endoplasmic reticulum membrane"/>
    <property type="evidence" value="ECO:0007669"/>
    <property type="project" value="UniProtKB-SubCell"/>
</dbReference>
<dbReference type="InterPro" id="IPR001128">
    <property type="entry name" value="Cyt_P450"/>
</dbReference>
<evidence type="ECO:0000256" key="14">
    <source>
        <dbReference type="ARBA" id="ARBA00022848"/>
    </source>
</evidence>
<evidence type="ECO:0000256" key="27">
    <source>
        <dbReference type="ARBA" id="ARBA00048569"/>
    </source>
</evidence>
<dbReference type="EC" id="1.14.13.n7" evidence="8 29"/>
<dbReference type="RGD" id="2475">
    <property type="gene designation" value="Cyp2e1"/>
</dbReference>
<keyword evidence="16 29" id="KW-0560">Oxidoreductase</keyword>
<evidence type="ECO:0000256" key="10">
    <source>
        <dbReference type="ARBA" id="ARBA00022617"/>
    </source>
</evidence>
<dbReference type="InterPro" id="IPR008070">
    <property type="entry name" value="Cyt_P450_E_grp-I_CYP2E-like"/>
</dbReference>
<dbReference type="GO" id="GO:0030544">
    <property type="term" value="F:Hsp70 protein binding"/>
    <property type="evidence" value="ECO:0007669"/>
    <property type="project" value="UniProtKB-UniRule"/>
</dbReference>